<keyword evidence="3" id="KW-0333">Golgi apparatus</keyword>
<keyword evidence="6" id="KW-1185">Reference proteome</keyword>
<gene>
    <name evidence="5" type="ORF">ARALYDRAFT_910500</name>
</gene>
<accession>D7M365</accession>
<dbReference type="Gramene" id="scaffold_602557.1">
    <property type="protein sequence ID" value="scaffold_602557.1"/>
    <property type="gene ID" value="scaffold_602557.1"/>
</dbReference>
<dbReference type="Pfam" id="PF03214">
    <property type="entry name" value="RGP"/>
    <property type="match status" value="1"/>
</dbReference>
<organism evidence="6">
    <name type="scientific">Arabidopsis lyrata subsp. lyrata</name>
    <name type="common">Lyre-leaved rock-cress</name>
    <dbReference type="NCBI Taxonomy" id="81972"/>
    <lineage>
        <taxon>Eukaryota</taxon>
        <taxon>Viridiplantae</taxon>
        <taxon>Streptophyta</taxon>
        <taxon>Embryophyta</taxon>
        <taxon>Tracheophyta</taxon>
        <taxon>Spermatophyta</taxon>
        <taxon>Magnoliopsida</taxon>
        <taxon>eudicotyledons</taxon>
        <taxon>Gunneridae</taxon>
        <taxon>Pentapetalae</taxon>
        <taxon>rosids</taxon>
        <taxon>malvids</taxon>
        <taxon>Brassicales</taxon>
        <taxon>Brassicaceae</taxon>
        <taxon>Camelineae</taxon>
        <taxon>Arabidopsis</taxon>
    </lineage>
</organism>
<dbReference type="HOGENOM" id="CLU_1984609_0_0_1"/>
<evidence type="ECO:0000256" key="2">
    <source>
        <dbReference type="ARBA" id="ARBA00008986"/>
    </source>
</evidence>
<evidence type="ECO:0000313" key="5">
    <source>
        <dbReference type="EMBL" id="EFH50467.1"/>
    </source>
</evidence>
<comment type="subcellular location">
    <subcellularLocation>
        <location evidence="1">Golgi apparatus</location>
    </subcellularLocation>
</comment>
<dbReference type="GO" id="GO:0071555">
    <property type="term" value="P:cell wall organization"/>
    <property type="evidence" value="ECO:0007669"/>
    <property type="project" value="UniProtKB-KW"/>
</dbReference>
<proteinExistence type="inferred from homology"/>
<keyword evidence="4" id="KW-0961">Cell wall biogenesis/degradation</keyword>
<sequence>MALILIHQASLQIPDSHGSSPHTIIPTPSKGADQFLCSALFERKLRIATAYNSTNLFHLIATNSHHLIIPFVSIRGVDLIGPTMYFGLMGDGQPIGSYDDMWAGWCIKVISSYSDSLLRLMIEWTI</sequence>
<protein>
    <submittedName>
        <fullName evidence="5">Predicted protein</fullName>
    </submittedName>
</protein>
<comment type="similarity">
    <text evidence="2">Belongs to the RGP family.</text>
</comment>
<dbReference type="GO" id="GO:0052691">
    <property type="term" value="F:UDP-arabinopyranose mutase activity"/>
    <property type="evidence" value="ECO:0007669"/>
    <property type="project" value="TreeGrafter"/>
</dbReference>
<reference evidence="6" key="1">
    <citation type="journal article" date="2011" name="Nat. Genet.">
        <title>The Arabidopsis lyrata genome sequence and the basis of rapid genome size change.</title>
        <authorList>
            <person name="Hu T.T."/>
            <person name="Pattyn P."/>
            <person name="Bakker E.G."/>
            <person name="Cao J."/>
            <person name="Cheng J.-F."/>
            <person name="Clark R.M."/>
            <person name="Fahlgren N."/>
            <person name="Fawcett J.A."/>
            <person name="Grimwood J."/>
            <person name="Gundlach H."/>
            <person name="Haberer G."/>
            <person name="Hollister J.D."/>
            <person name="Ossowski S."/>
            <person name="Ottilar R.P."/>
            <person name="Salamov A.A."/>
            <person name="Schneeberger K."/>
            <person name="Spannagl M."/>
            <person name="Wang X."/>
            <person name="Yang L."/>
            <person name="Nasrallah M.E."/>
            <person name="Bergelson J."/>
            <person name="Carrington J.C."/>
            <person name="Gaut B.S."/>
            <person name="Schmutz J."/>
            <person name="Mayer K.F.X."/>
            <person name="Van de Peer Y."/>
            <person name="Grigoriev I.V."/>
            <person name="Nordborg M."/>
            <person name="Weigel D."/>
            <person name="Guo Y.-L."/>
        </authorList>
    </citation>
    <scope>NUCLEOTIDE SEQUENCE [LARGE SCALE GENOMIC DNA]</scope>
    <source>
        <strain evidence="6">cv. MN47</strain>
    </source>
</reference>
<dbReference type="STRING" id="81972.D7M365"/>
<evidence type="ECO:0000256" key="1">
    <source>
        <dbReference type="ARBA" id="ARBA00004555"/>
    </source>
</evidence>
<dbReference type="EMBL" id="GL348718">
    <property type="protein sequence ID" value="EFH50467.1"/>
    <property type="molecule type" value="Genomic_DNA"/>
</dbReference>
<dbReference type="Proteomes" id="UP000008694">
    <property type="component" value="Unassembled WGS sequence"/>
</dbReference>
<dbReference type="InterPro" id="IPR037595">
    <property type="entry name" value="RGP_fam"/>
</dbReference>
<dbReference type="GO" id="GO:0005794">
    <property type="term" value="C:Golgi apparatus"/>
    <property type="evidence" value="ECO:0007669"/>
    <property type="project" value="UniProtKB-SubCell"/>
</dbReference>
<dbReference type="GO" id="GO:0033356">
    <property type="term" value="P:UDP-L-arabinose metabolic process"/>
    <property type="evidence" value="ECO:0007669"/>
    <property type="project" value="TreeGrafter"/>
</dbReference>
<dbReference type="PANTHER" id="PTHR31682">
    <property type="entry name" value="UDP-ARABINOSE MUTASE"/>
    <property type="match status" value="1"/>
</dbReference>
<dbReference type="PANTHER" id="PTHR31682:SF44">
    <property type="entry name" value="UDP-ARABINOPYRANOSE MUTASE 3"/>
    <property type="match status" value="1"/>
</dbReference>
<evidence type="ECO:0000256" key="3">
    <source>
        <dbReference type="ARBA" id="ARBA00023034"/>
    </source>
</evidence>
<evidence type="ECO:0000256" key="4">
    <source>
        <dbReference type="ARBA" id="ARBA00023316"/>
    </source>
</evidence>
<dbReference type="AlphaFoldDB" id="D7M365"/>
<dbReference type="GO" id="GO:0005829">
    <property type="term" value="C:cytosol"/>
    <property type="evidence" value="ECO:0007669"/>
    <property type="project" value="TreeGrafter"/>
</dbReference>
<name>D7M365_ARALL</name>
<evidence type="ECO:0000313" key="6">
    <source>
        <dbReference type="Proteomes" id="UP000008694"/>
    </source>
</evidence>